<dbReference type="AlphaFoldDB" id="A0A8J8FFB4"/>
<sequence length="137" mass="15591">MKKIILLLLLAMGTVQFSIAQQVGVVTSNKPGWHKIGEAVVDFKADRDAIIVAGADKFKAIRLVVTDAPIRFDDLEVYYENGTKEDIQVRNIFKSGEKTRIIDLKGYNRNLKRVVFVYRSIPNWRGQKAHVELYGLK</sequence>
<keyword evidence="1" id="KW-0732">Signal</keyword>
<keyword evidence="3" id="KW-1185">Reference proteome</keyword>
<organism evidence="2 3">
    <name type="scientific">Limnovirga soli</name>
    <dbReference type="NCBI Taxonomy" id="2656915"/>
    <lineage>
        <taxon>Bacteria</taxon>
        <taxon>Pseudomonadati</taxon>
        <taxon>Bacteroidota</taxon>
        <taxon>Chitinophagia</taxon>
        <taxon>Chitinophagales</taxon>
        <taxon>Chitinophagaceae</taxon>
        <taxon>Limnovirga</taxon>
    </lineage>
</organism>
<feature type="signal peptide" evidence="1">
    <location>
        <begin position="1"/>
        <end position="20"/>
    </location>
</feature>
<gene>
    <name evidence="2" type="ORF">GD597_08790</name>
</gene>
<reference evidence="2" key="1">
    <citation type="submission" date="2019-10" db="EMBL/GenBank/DDBJ databases">
        <title>Draft genome sequence of Panacibacter sp. KCS-6.</title>
        <authorList>
            <person name="Yim K.J."/>
        </authorList>
    </citation>
    <scope>NUCLEOTIDE SEQUENCE</scope>
    <source>
        <strain evidence="2">KCS-6</strain>
    </source>
</reference>
<evidence type="ECO:0008006" key="4">
    <source>
        <dbReference type="Google" id="ProtNLM"/>
    </source>
</evidence>
<protein>
    <recommendedName>
        <fullName evidence="4">DUF2541 family protein</fullName>
    </recommendedName>
</protein>
<dbReference type="EMBL" id="WHPF01000005">
    <property type="protein sequence ID" value="NNV55552.1"/>
    <property type="molecule type" value="Genomic_DNA"/>
</dbReference>
<proteinExistence type="predicted"/>
<evidence type="ECO:0000313" key="2">
    <source>
        <dbReference type="EMBL" id="NNV55552.1"/>
    </source>
</evidence>
<feature type="chain" id="PRO_5035166222" description="DUF2541 family protein" evidence="1">
    <location>
        <begin position="21"/>
        <end position="137"/>
    </location>
</feature>
<dbReference type="Proteomes" id="UP000598971">
    <property type="component" value="Unassembled WGS sequence"/>
</dbReference>
<accession>A0A8J8FFB4</accession>
<name>A0A8J8FFB4_9BACT</name>
<dbReference type="RefSeq" id="WP_171607472.1">
    <property type="nucleotide sequence ID" value="NZ_WHPF01000005.1"/>
</dbReference>
<comment type="caution">
    <text evidence="2">The sequence shown here is derived from an EMBL/GenBank/DDBJ whole genome shotgun (WGS) entry which is preliminary data.</text>
</comment>
<evidence type="ECO:0000256" key="1">
    <source>
        <dbReference type="SAM" id="SignalP"/>
    </source>
</evidence>
<evidence type="ECO:0000313" key="3">
    <source>
        <dbReference type="Proteomes" id="UP000598971"/>
    </source>
</evidence>